<feature type="non-terminal residue" evidence="1">
    <location>
        <position position="1"/>
    </location>
</feature>
<evidence type="ECO:0000313" key="1">
    <source>
        <dbReference type="EMBL" id="ESR41465.1"/>
    </source>
</evidence>
<dbReference type="PANTHER" id="PTHR31293">
    <property type="entry name" value="RNI-LIKE SUPERFAMILY PROTEIN"/>
    <property type="match status" value="1"/>
</dbReference>
<evidence type="ECO:0008006" key="3">
    <source>
        <dbReference type="Google" id="ProtNLM"/>
    </source>
</evidence>
<dbReference type="InterPro" id="IPR055294">
    <property type="entry name" value="FBL60-like"/>
</dbReference>
<dbReference type="Gramene" id="ESR41465">
    <property type="protein sequence ID" value="ESR41465"/>
    <property type="gene ID" value="CICLE_v10026943mg"/>
</dbReference>
<accession>V4SR94</accession>
<dbReference type="AlphaFoldDB" id="V4SR94"/>
<protein>
    <recommendedName>
        <fullName evidence="3">F-box domain-containing protein</fullName>
    </recommendedName>
</protein>
<name>V4SR94_CITCL</name>
<dbReference type="Proteomes" id="UP000030687">
    <property type="component" value="Unassembled WGS sequence"/>
</dbReference>
<sequence length="300" mass="34292">ISTLPYLLMCHILSYIPTKYKVATCILSQRRKHVWTSLRNLSFNDRLCMNLESSTHSTIAGFAEFVHTIFRRPDLTKIAKLFIHCSRPIDFSSLKIWITSALLQFVGQIELYLGQQSCIELLDRIAASETLEVLKFQSDWVIKILLTGYCFPSLKVLHMYLLHPENNFTKNIILNCPRLEDLCIKAILPLAEDKLNFLISSSTLKKFVLTVAFKLHDVHSVNEVKFVISYGELAQGDPNHMVWLLKGVTATKSLTVSIGIVSVMVDYVFSNDELQLSNPTFLLFEKHRCTYTIERQSKSG</sequence>
<proteinExistence type="predicted"/>
<dbReference type="PANTHER" id="PTHR31293:SF12">
    <property type="entry name" value="RNI-LIKE SUPERFAMILY PROTEIN"/>
    <property type="match status" value="1"/>
</dbReference>
<reference evidence="1 2" key="1">
    <citation type="submission" date="2013-10" db="EMBL/GenBank/DDBJ databases">
        <authorList>
            <consortium name="International Citrus Genome Consortium"/>
            <person name="Jenkins J."/>
            <person name="Schmutz J."/>
            <person name="Prochnik S."/>
            <person name="Rokhsar D."/>
            <person name="Gmitter F."/>
            <person name="Ollitrault P."/>
            <person name="Machado M."/>
            <person name="Talon M."/>
            <person name="Wincker P."/>
            <person name="Jaillon O."/>
            <person name="Morgante M."/>
        </authorList>
    </citation>
    <scope>NUCLEOTIDE SEQUENCE</scope>
    <source>
        <strain evidence="2">cv. Clemenules</strain>
    </source>
</reference>
<evidence type="ECO:0000313" key="2">
    <source>
        <dbReference type="Proteomes" id="UP000030687"/>
    </source>
</evidence>
<dbReference type="KEGG" id="cic:CICLE_v10026943mg"/>
<gene>
    <name evidence="1" type="ORF">CICLE_v10026943mg</name>
</gene>
<dbReference type="InParanoid" id="V4SR94"/>
<dbReference type="EMBL" id="KI536925">
    <property type="protein sequence ID" value="ESR41465.1"/>
    <property type="molecule type" value="Genomic_DNA"/>
</dbReference>
<keyword evidence="2" id="KW-1185">Reference proteome</keyword>
<organism evidence="1 2">
    <name type="scientific">Citrus clementina</name>
    <name type="common">Clementine</name>
    <name type="synonym">Citrus deliciosa x Citrus sinensis</name>
    <dbReference type="NCBI Taxonomy" id="85681"/>
    <lineage>
        <taxon>Eukaryota</taxon>
        <taxon>Viridiplantae</taxon>
        <taxon>Streptophyta</taxon>
        <taxon>Embryophyta</taxon>
        <taxon>Tracheophyta</taxon>
        <taxon>Spermatophyta</taxon>
        <taxon>Magnoliopsida</taxon>
        <taxon>eudicotyledons</taxon>
        <taxon>Gunneridae</taxon>
        <taxon>Pentapetalae</taxon>
        <taxon>rosids</taxon>
        <taxon>malvids</taxon>
        <taxon>Sapindales</taxon>
        <taxon>Rutaceae</taxon>
        <taxon>Aurantioideae</taxon>
        <taxon>Citrus</taxon>
    </lineage>
</organism>